<evidence type="ECO:0000313" key="2">
    <source>
        <dbReference type="EMBL" id="AFU60161.1"/>
    </source>
</evidence>
<name>K0IFM1_NITGG</name>
<protein>
    <recommendedName>
        <fullName evidence="4">DUF4184 family protein</fullName>
    </recommendedName>
</protein>
<dbReference type="KEGG" id="nga:Ngar_c32450"/>
<evidence type="ECO:0000256" key="1">
    <source>
        <dbReference type="SAM" id="Phobius"/>
    </source>
</evidence>
<keyword evidence="1" id="KW-1133">Transmembrane helix</keyword>
<keyword evidence="1" id="KW-0472">Membrane</keyword>
<dbReference type="InParanoid" id="K0IFM1"/>
<gene>
    <name evidence="2" type="ordered locus">Ngar_c32450</name>
</gene>
<proteinExistence type="predicted"/>
<keyword evidence="3" id="KW-1185">Reference proteome</keyword>
<reference evidence="2 3" key="1">
    <citation type="journal article" date="2012" name="Environ. Microbiol.">
        <title>The genome of the ammonia-oxidizing Candidatus Nitrososphaera gargensis: insights into metabolic versatility and environmental adaptations.</title>
        <authorList>
            <person name="Spang A."/>
            <person name="Poehlein A."/>
            <person name="Offre P."/>
            <person name="Zumbragel S."/>
            <person name="Haider S."/>
            <person name="Rychlik N."/>
            <person name="Nowka B."/>
            <person name="Schmeisser C."/>
            <person name="Lebedeva E.V."/>
            <person name="Rattei T."/>
            <person name="Bohm C."/>
            <person name="Schmid M."/>
            <person name="Galushko A."/>
            <person name="Hatzenpichler R."/>
            <person name="Weinmaier T."/>
            <person name="Daniel R."/>
            <person name="Schleper C."/>
            <person name="Spieck E."/>
            <person name="Streit W."/>
            <person name="Wagner M."/>
        </authorList>
    </citation>
    <scope>NUCLEOTIDE SEQUENCE [LARGE SCALE GENOMIC DNA]</scope>
    <source>
        <strain evidence="3">Ga9.2</strain>
    </source>
</reference>
<dbReference type="AlphaFoldDB" id="K0IFM1"/>
<sequence length="194" mass="20949">MLKPGLGRLSFAAMTVGAMIPDIEPLVAWIFGWSVFCGWDFPCSPAPDRLVLHSIVGALTVDVALTILFVKILGRLLKVGRLGIRGFDRVKIMDVSLYVSAAIGALSHVLVDWLHHPANPIFWPFLVNGSYYVGGLLLQFMGVLPASALVAAVSSAIMVATVNRALNKSGHNFWLVLSNPPKALMLITENLSKS</sequence>
<accession>K0IFM1</accession>
<evidence type="ECO:0008006" key="4">
    <source>
        <dbReference type="Google" id="ProtNLM"/>
    </source>
</evidence>
<feature type="transmembrane region" description="Helical" evidence="1">
    <location>
        <begin position="136"/>
        <end position="162"/>
    </location>
</feature>
<dbReference type="EMBL" id="CP002408">
    <property type="protein sequence ID" value="AFU60161.1"/>
    <property type="molecule type" value="Genomic_DNA"/>
</dbReference>
<dbReference type="Pfam" id="PF04307">
    <property type="entry name" value="YdjM"/>
    <property type="match status" value="1"/>
</dbReference>
<dbReference type="BioCyc" id="CNIT1237085:G1324-3245-MONOMER"/>
<organism evidence="2 3">
    <name type="scientific">Nitrososphaera gargensis (strain Ga9.2)</name>
    <dbReference type="NCBI Taxonomy" id="1237085"/>
    <lineage>
        <taxon>Archaea</taxon>
        <taxon>Nitrososphaerota</taxon>
        <taxon>Nitrososphaeria</taxon>
        <taxon>Nitrososphaerales</taxon>
        <taxon>Nitrososphaeraceae</taxon>
        <taxon>Nitrososphaera</taxon>
    </lineage>
</organism>
<dbReference type="InterPro" id="IPR007404">
    <property type="entry name" value="YdjM-like"/>
</dbReference>
<keyword evidence="1" id="KW-0812">Transmembrane</keyword>
<feature type="transmembrane region" description="Helical" evidence="1">
    <location>
        <begin position="95"/>
        <end position="116"/>
    </location>
</feature>
<feature type="transmembrane region" description="Helical" evidence="1">
    <location>
        <begin position="12"/>
        <end position="31"/>
    </location>
</feature>
<feature type="transmembrane region" description="Helical" evidence="1">
    <location>
        <begin position="51"/>
        <end position="74"/>
    </location>
</feature>
<dbReference type="STRING" id="1237085.Ngar_c32450"/>
<dbReference type="HOGENOM" id="CLU_1399783_0_0_2"/>
<dbReference type="Proteomes" id="UP000008037">
    <property type="component" value="Chromosome"/>
</dbReference>
<evidence type="ECO:0000313" key="3">
    <source>
        <dbReference type="Proteomes" id="UP000008037"/>
    </source>
</evidence>